<dbReference type="InterPro" id="IPR000330">
    <property type="entry name" value="SNF2_N"/>
</dbReference>
<evidence type="ECO:0000256" key="8">
    <source>
        <dbReference type="ARBA" id="ARBA00022833"/>
    </source>
</evidence>
<keyword evidence="6" id="KW-0378">Hydrolase</keyword>
<dbReference type="SMART" id="SM00487">
    <property type="entry name" value="DEXDc"/>
    <property type="match status" value="1"/>
</dbReference>
<sequence length="936" mass="104062">MLPSNGKRKAEFIDLTDSSDQPYKDARSGYLVSAGNRTVAPPGDLVSLSQIRGTQADEDERGATELVDATQGGADEDAFNNFQLYDTLPTKVVGLRYYNGHATVGEYVTMKREPSNRYDPNAIRVDNVMGVQIGHIPRTIASKLAPYMDSRSLLVEGVLSGNKGVYDCPIDLKLFGASDPVKQIELMMNMERDRLPLKAIKQFRRERQRKCAEKAKEAARQAKEAAKQARALGNGKGQQWQISENSMYANLSIPDGNEPSEETETLENLIGQSTSFNPREMGQVVEKFGVNEEELAKMPMAPCPGALSTELLPYQRQGLAWMLDRESPKLPSKGSNNVVQLWKRSGNMYKNVATNFTTSTEPPLASGGILADDMGLGKTVQIISLILADSNPRTSNSCKTTLVISPLGVMSNWRDQIAQHIHSDKALRVLIYHGAGKKEAKNLADYDVVVTTYGALASEYGQIEGKTSKTKPSKGLFSLRWRRVVLDEGHTIRNPSTRGACAAYNLEADSRWSLTGTPIINNLKDLYSQVKYLGISGGLEDLAVFNGAVIRPLNADEPNASLVLQALMSTICLRRKKEMSFINLRLPPLSSHVLHVKFLPHEQEKYDMFQAEAKGALLEYQRNANNKKGNASYSHLLEVLLRMRQVCNHWKLCQSRISKLMELLEENEVVQLTPQNIKALQALLQLKIESHEMCAICLDVLQQPVITPCAHTFDYSCIEQAIERQHKCPLCRAEIEDCKNLVAPAAELGEDTNEIDIDPETTSSKIQALLKVLTAKGQAPNTKTVVFSQWVSFLDIIEPQLESNGITFARIDGKMNSAKRDAAMNALSNDPNCTVLLASLNVCSVGLNLVAANQVILADSWWAPAIEDQAVDRVYRLGQKRPTTIWRLVMENSIEDRVLDKQKEKRTLMTTAFREKIDRKAESRKSRVADLEQLLK</sequence>
<feature type="coiled-coil region" evidence="12">
    <location>
        <begin position="205"/>
        <end position="232"/>
    </location>
</feature>
<keyword evidence="7" id="KW-0347">Helicase</keyword>
<dbReference type="InterPro" id="IPR038718">
    <property type="entry name" value="SNF2-like_sf"/>
</dbReference>
<evidence type="ECO:0000256" key="2">
    <source>
        <dbReference type="ARBA" id="ARBA00007025"/>
    </source>
</evidence>
<dbReference type="Gene3D" id="3.30.40.10">
    <property type="entry name" value="Zinc/RING finger domain, C3HC4 (zinc finger)"/>
    <property type="match status" value="1"/>
</dbReference>
<dbReference type="PROSITE" id="PS51192">
    <property type="entry name" value="HELICASE_ATP_BIND_1"/>
    <property type="match status" value="1"/>
</dbReference>
<keyword evidence="18" id="KW-1185">Reference proteome</keyword>
<evidence type="ECO:0000256" key="6">
    <source>
        <dbReference type="ARBA" id="ARBA00022801"/>
    </source>
</evidence>
<dbReference type="GO" id="GO:0004386">
    <property type="term" value="F:helicase activity"/>
    <property type="evidence" value="ECO:0007669"/>
    <property type="project" value="UniProtKB-KW"/>
</dbReference>
<evidence type="ECO:0008006" key="19">
    <source>
        <dbReference type="Google" id="ProtNLM"/>
    </source>
</evidence>
<dbReference type="Pfam" id="PF00176">
    <property type="entry name" value="SNF2-rel_dom"/>
    <property type="match status" value="1"/>
</dbReference>
<dbReference type="InterPro" id="IPR049730">
    <property type="entry name" value="SNF2/RAD54-like_C"/>
</dbReference>
<dbReference type="GO" id="GO:0005634">
    <property type="term" value="C:nucleus"/>
    <property type="evidence" value="ECO:0007669"/>
    <property type="project" value="UniProtKB-SubCell"/>
</dbReference>
<dbReference type="PANTHER" id="PTHR45626">
    <property type="entry name" value="TRANSCRIPTION TERMINATION FACTOR 2-RELATED"/>
    <property type="match status" value="1"/>
</dbReference>
<keyword evidence="10" id="KW-0539">Nucleus</keyword>
<dbReference type="Pfam" id="PF13923">
    <property type="entry name" value="zf-C3HC4_2"/>
    <property type="match status" value="1"/>
</dbReference>
<keyword evidence="5 11" id="KW-0863">Zinc-finger</keyword>
<feature type="domain" description="Helicase C-terminal" evidence="16">
    <location>
        <begin position="765"/>
        <end position="932"/>
    </location>
</feature>
<dbReference type="OrthoDB" id="448448at2759"/>
<feature type="region of interest" description="Disordered" evidence="13">
    <location>
        <begin position="1"/>
        <end position="36"/>
    </location>
</feature>
<comment type="caution">
    <text evidence="17">The sequence shown here is derived from an EMBL/GenBank/DDBJ whole genome shotgun (WGS) entry which is preliminary data.</text>
</comment>
<evidence type="ECO:0000256" key="7">
    <source>
        <dbReference type="ARBA" id="ARBA00022806"/>
    </source>
</evidence>
<keyword evidence="3" id="KW-0479">Metal-binding</keyword>
<evidence type="ECO:0000313" key="17">
    <source>
        <dbReference type="EMBL" id="PGH01214.1"/>
    </source>
</evidence>
<dbReference type="AlphaFoldDB" id="A0A2B7WPA7"/>
<dbReference type="CDD" id="cd18008">
    <property type="entry name" value="DEXDc_SHPRH-like"/>
    <property type="match status" value="1"/>
</dbReference>
<evidence type="ECO:0000259" key="16">
    <source>
        <dbReference type="PROSITE" id="PS51194"/>
    </source>
</evidence>
<dbReference type="SUPFAM" id="SSF52540">
    <property type="entry name" value="P-loop containing nucleoside triphosphate hydrolases"/>
    <property type="match status" value="2"/>
</dbReference>
<dbReference type="STRING" id="1447875.A0A2B7WPA7"/>
<dbReference type="SMART" id="SM00910">
    <property type="entry name" value="HIRAN"/>
    <property type="match status" value="1"/>
</dbReference>
<evidence type="ECO:0000313" key="18">
    <source>
        <dbReference type="Proteomes" id="UP000223968"/>
    </source>
</evidence>
<dbReference type="InterPro" id="IPR050628">
    <property type="entry name" value="SNF2_RAD54_helicase_TF"/>
</dbReference>
<dbReference type="SMART" id="SM00490">
    <property type="entry name" value="HELICc"/>
    <property type="match status" value="1"/>
</dbReference>
<dbReference type="InterPro" id="IPR001841">
    <property type="entry name" value="Znf_RING"/>
</dbReference>
<evidence type="ECO:0000256" key="11">
    <source>
        <dbReference type="PROSITE-ProRule" id="PRU00175"/>
    </source>
</evidence>
<dbReference type="CDD" id="cd18793">
    <property type="entry name" value="SF2_C_SNF"/>
    <property type="match status" value="1"/>
</dbReference>
<dbReference type="Proteomes" id="UP000223968">
    <property type="component" value="Unassembled WGS sequence"/>
</dbReference>
<dbReference type="GO" id="GO:0016818">
    <property type="term" value="F:hydrolase activity, acting on acid anhydrides, in phosphorus-containing anhydrides"/>
    <property type="evidence" value="ECO:0007669"/>
    <property type="project" value="InterPro"/>
</dbReference>
<evidence type="ECO:0000256" key="4">
    <source>
        <dbReference type="ARBA" id="ARBA00022741"/>
    </source>
</evidence>
<evidence type="ECO:0000256" key="10">
    <source>
        <dbReference type="ARBA" id="ARBA00023242"/>
    </source>
</evidence>
<keyword evidence="12" id="KW-0175">Coiled coil</keyword>
<evidence type="ECO:0000259" key="15">
    <source>
        <dbReference type="PROSITE" id="PS51192"/>
    </source>
</evidence>
<dbReference type="InterPro" id="IPR013083">
    <property type="entry name" value="Znf_RING/FYVE/PHD"/>
</dbReference>
<dbReference type="GO" id="GO:0008094">
    <property type="term" value="F:ATP-dependent activity, acting on DNA"/>
    <property type="evidence" value="ECO:0007669"/>
    <property type="project" value="TreeGrafter"/>
</dbReference>
<gene>
    <name evidence="17" type="ORF">AJ79_07985</name>
</gene>
<dbReference type="SUPFAM" id="SSF57850">
    <property type="entry name" value="RING/U-box"/>
    <property type="match status" value="1"/>
</dbReference>
<keyword evidence="8" id="KW-0862">Zinc</keyword>
<dbReference type="GO" id="GO:0005524">
    <property type="term" value="F:ATP binding"/>
    <property type="evidence" value="ECO:0007669"/>
    <property type="project" value="UniProtKB-KW"/>
</dbReference>
<evidence type="ECO:0000256" key="9">
    <source>
        <dbReference type="ARBA" id="ARBA00022840"/>
    </source>
</evidence>
<dbReference type="InterPro" id="IPR014905">
    <property type="entry name" value="HIRAN"/>
</dbReference>
<dbReference type="InterPro" id="IPR014001">
    <property type="entry name" value="Helicase_ATP-bd"/>
</dbReference>
<dbReference type="Gene3D" id="3.40.50.300">
    <property type="entry name" value="P-loop containing nucleotide triphosphate hydrolases"/>
    <property type="match status" value="1"/>
</dbReference>
<name>A0A2B7WPA7_9EURO</name>
<dbReference type="GO" id="GO:0006281">
    <property type="term" value="P:DNA repair"/>
    <property type="evidence" value="ECO:0007669"/>
    <property type="project" value="TreeGrafter"/>
</dbReference>
<organism evidence="17 18">
    <name type="scientific">Helicocarpus griseus UAMH5409</name>
    <dbReference type="NCBI Taxonomy" id="1447875"/>
    <lineage>
        <taxon>Eukaryota</taxon>
        <taxon>Fungi</taxon>
        <taxon>Dikarya</taxon>
        <taxon>Ascomycota</taxon>
        <taxon>Pezizomycotina</taxon>
        <taxon>Eurotiomycetes</taxon>
        <taxon>Eurotiomycetidae</taxon>
        <taxon>Onygenales</taxon>
        <taxon>Ajellomycetaceae</taxon>
        <taxon>Helicocarpus</taxon>
    </lineage>
</organism>
<keyword evidence="4" id="KW-0547">Nucleotide-binding</keyword>
<dbReference type="GO" id="GO:0003676">
    <property type="term" value="F:nucleic acid binding"/>
    <property type="evidence" value="ECO:0007669"/>
    <property type="project" value="InterPro"/>
</dbReference>
<dbReference type="Gene3D" id="3.40.50.10810">
    <property type="entry name" value="Tandem AAA-ATPase domain"/>
    <property type="match status" value="1"/>
</dbReference>
<evidence type="ECO:0000256" key="1">
    <source>
        <dbReference type="ARBA" id="ARBA00004123"/>
    </source>
</evidence>
<comment type="similarity">
    <text evidence="2">Belongs to the SNF2/RAD54 helicase family.</text>
</comment>
<dbReference type="GO" id="GO:0008270">
    <property type="term" value="F:zinc ion binding"/>
    <property type="evidence" value="ECO:0007669"/>
    <property type="project" value="UniProtKB-KW"/>
</dbReference>
<evidence type="ECO:0000256" key="13">
    <source>
        <dbReference type="SAM" id="MobiDB-lite"/>
    </source>
</evidence>
<keyword evidence="9" id="KW-0067">ATP-binding</keyword>
<dbReference type="Pfam" id="PF00271">
    <property type="entry name" value="Helicase_C"/>
    <property type="match status" value="1"/>
</dbReference>
<evidence type="ECO:0000259" key="14">
    <source>
        <dbReference type="PROSITE" id="PS50089"/>
    </source>
</evidence>
<dbReference type="InterPro" id="IPR027417">
    <property type="entry name" value="P-loop_NTPase"/>
</dbReference>
<dbReference type="SMART" id="SM00184">
    <property type="entry name" value="RING"/>
    <property type="match status" value="1"/>
</dbReference>
<dbReference type="PROSITE" id="PS51194">
    <property type="entry name" value="HELICASE_CTER"/>
    <property type="match status" value="1"/>
</dbReference>
<dbReference type="Gene3D" id="3.30.70.2330">
    <property type="match status" value="1"/>
</dbReference>
<proteinExistence type="inferred from homology"/>
<dbReference type="Pfam" id="PF08797">
    <property type="entry name" value="HIRAN"/>
    <property type="match status" value="1"/>
</dbReference>
<dbReference type="EMBL" id="PDNB01000175">
    <property type="protein sequence ID" value="PGH01214.1"/>
    <property type="molecule type" value="Genomic_DNA"/>
</dbReference>
<feature type="domain" description="Helicase ATP-binding" evidence="15">
    <location>
        <begin position="359"/>
        <end position="536"/>
    </location>
</feature>
<protein>
    <recommendedName>
        <fullName evidence="19">SNF2 family helicase</fullName>
    </recommendedName>
</protein>
<comment type="subcellular location">
    <subcellularLocation>
        <location evidence="1">Nucleus</location>
    </subcellularLocation>
</comment>
<feature type="domain" description="RING-type" evidence="14">
    <location>
        <begin position="694"/>
        <end position="732"/>
    </location>
</feature>
<dbReference type="InterPro" id="IPR001650">
    <property type="entry name" value="Helicase_C-like"/>
</dbReference>
<evidence type="ECO:0000256" key="3">
    <source>
        <dbReference type="ARBA" id="ARBA00022723"/>
    </source>
</evidence>
<dbReference type="PANTHER" id="PTHR45626:SF11">
    <property type="entry name" value="FAMILY HELICASE, PUTATIVE (AFU_ORTHOLOGUE AFUA_5G06590)-RELATED"/>
    <property type="match status" value="1"/>
</dbReference>
<reference evidence="17 18" key="1">
    <citation type="submission" date="2017-10" db="EMBL/GenBank/DDBJ databases">
        <title>Comparative genomics in systemic dimorphic fungi from Ajellomycetaceae.</title>
        <authorList>
            <person name="Munoz J.F."/>
            <person name="Mcewen J.G."/>
            <person name="Clay O.K."/>
            <person name="Cuomo C.A."/>
        </authorList>
    </citation>
    <scope>NUCLEOTIDE SEQUENCE [LARGE SCALE GENOMIC DNA]</scope>
    <source>
        <strain evidence="17 18">UAMH5409</strain>
    </source>
</reference>
<evidence type="ECO:0000256" key="12">
    <source>
        <dbReference type="SAM" id="Coils"/>
    </source>
</evidence>
<accession>A0A2B7WPA7</accession>
<dbReference type="PROSITE" id="PS50089">
    <property type="entry name" value="ZF_RING_2"/>
    <property type="match status" value="1"/>
</dbReference>
<evidence type="ECO:0000256" key="5">
    <source>
        <dbReference type="ARBA" id="ARBA00022771"/>
    </source>
</evidence>